<dbReference type="InterPro" id="IPR035994">
    <property type="entry name" value="Nucleoside_phosphorylase_sf"/>
</dbReference>
<proteinExistence type="predicted"/>
<evidence type="ECO:0000313" key="3">
    <source>
        <dbReference type="EMBL" id="RWR73446.1"/>
    </source>
</evidence>
<dbReference type="PANTHER" id="PTHR21234">
    <property type="entry name" value="PURINE NUCLEOSIDE PHOSPHORYLASE"/>
    <property type="match status" value="1"/>
</dbReference>
<organism evidence="3 4">
    <name type="scientific">Cinnamomum micranthum f. kanehirae</name>
    <dbReference type="NCBI Taxonomy" id="337451"/>
    <lineage>
        <taxon>Eukaryota</taxon>
        <taxon>Viridiplantae</taxon>
        <taxon>Streptophyta</taxon>
        <taxon>Embryophyta</taxon>
        <taxon>Tracheophyta</taxon>
        <taxon>Spermatophyta</taxon>
        <taxon>Magnoliopsida</taxon>
        <taxon>Magnoliidae</taxon>
        <taxon>Laurales</taxon>
        <taxon>Lauraceae</taxon>
        <taxon>Cinnamomum</taxon>
    </lineage>
</organism>
<dbReference type="AlphaFoldDB" id="A0A443N4K3"/>
<evidence type="ECO:0000256" key="1">
    <source>
        <dbReference type="SAM" id="SignalP"/>
    </source>
</evidence>
<dbReference type="Pfam" id="PF01048">
    <property type="entry name" value="PNP_UDP_1"/>
    <property type="match status" value="2"/>
</dbReference>
<feature type="domain" description="Nucleoside phosphorylase" evidence="2">
    <location>
        <begin position="265"/>
        <end position="356"/>
    </location>
</feature>
<dbReference type="Proteomes" id="UP000283530">
    <property type="component" value="Unassembled WGS sequence"/>
</dbReference>
<dbReference type="STRING" id="337451.A0A443N4K3"/>
<protein>
    <submittedName>
        <fullName evidence="3">Bark storage protein A</fullName>
    </submittedName>
</protein>
<comment type="caution">
    <text evidence="3">The sequence shown here is derived from an EMBL/GenBank/DDBJ whole genome shotgun (WGS) entry which is preliminary data.</text>
</comment>
<feature type="chain" id="PRO_5019077968" evidence="1">
    <location>
        <begin position="27"/>
        <end position="369"/>
    </location>
</feature>
<dbReference type="EMBL" id="QPKB01000001">
    <property type="protein sequence ID" value="RWR73446.1"/>
    <property type="molecule type" value="Genomic_DNA"/>
</dbReference>
<dbReference type="SUPFAM" id="SSF53167">
    <property type="entry name" value="Purine and uridine phosphorylases"/>
    <property type="match status" value="1"/>
</dbReference>
<dbReference type="PANTHER" id="PTHR21234:SF19">
    <property type="entry name" value="BARK STORAGE PROTEIN B-LIKE"/>
    <property type="match status" value="1"/>
</dbReference>
<name>A0A443N4K3_9MAGN</name>
<accession>A0A443N4K3</accession>
<gene>
    <name evidence="3" type="ORF">CKAN_00172500</name>
</gene>
<feature type="domain" description="Nucleoside phosphorylase" evidence="2">
    <location>
        <begin position="46"/>
        <end position="146"/>
    </location>
</feature>
<dbReference type="GO" id="GO:0003824">
    <property type="term" value="F:catalytic activity"/>
    <property type="evidence" value="ECO:0007669"/>
    <property type="project" value="InterPro"/>
</dbReference>
<reference evidence="3 4" key="1">
    <citation type="journal article" date="2019" name="Nat. Plants">
        <title>Stout camphor tree genome fills gaps in understanding of flowering plant genome evolution.</title>
        <authorList>
            <person name="Chaw S.M."/>
            <person name="Liu Y.C."/>
            <person name="Wu Y.W."/>
            <person name="Wang H.Y."/>
            <person name="Lin C.I."/>
            <person name="Wu C.S."/>
            <person name="Ke H.M."/>
            <person name="Chang L.Y."/>
            <person name="Hsu C.Y."/>
            <person name="Yang H.T."/>
            <person name="Sudianto E."/>
            <person name="Hsu M.H."/>
            <person name="Wu K.P."/>
            <person name="Wang L.N."/>
            <person name="Leebens-Mack J.H."/>
            <person name="Tsai I.J."/>
        </authorList>
    </citation>
    <scope>NUCLEOTIDE SEQUENCE [LARGE SCALE GENOMIC DNA]</scope>
    <source>
        <strain evidence="4">cv. Chaw 1501</strain>
        <tissue evidence="3">Young leaves</tissue>
    </source>
</reference>
<sequence length="369" mass="40393">MLGFGVLAMFLLAFISLNKIFHDADGAIPRKLQTEINEINMYGPYIGLVIPDAYEMNPLLQSPSFISHKSMPYIDFAGRRFRFGTIGRKKVIIILTGLGMVNGGISTQLLLSLFRIQGVIFYGIAGNANPSLNIGDVAIPQYWAHTALWNWQRYGDGPGNELALEVNGEYTRKIGYLKFSDYSTVNESKTSCGNLLNSIWYQPEEVYPVDGIPESREHAFWVPVDSSYFAISKKLEASKATKSLNLLGLKLQSCVNSTTCLSTPPKVITVSRGSSSSIFVDNAAYRSFIHNKFDVTPIDMESASVALICLQQRIPYIAIMGLSDLAGGGSAESNEALTFTSLAVTNSIAVVTELIKNLPGDDGLCMCHE</sequence>
<evidence type="ECO:0000259" key="2">
    <source>
        <dbReference type="Pfam" id="PF01048"/>
    </source>
</evidence>
<dbReference type="InterPro" id="IPR000845">
    <property type="entry name" value="Nucleoside_phosphorylase_d"/>
</dbReference>
<dbReference type="CDD" id="cd09008">
    <property type="entry name" value="MTAN"/>
    <property type="match status" value="1"/>
</dbReference>
<evidence type="ECO:0000313" key="4">
    <source>
        <dbReference type="Proteomes" id="UP000283530"/>
    </source>
</evidence>
<dbReference type="OrthoDB" id="1891335at2759"/>
<dbReference type="Gene3D" id="3.40.50.1580">
    <property type="entry name" value="Nucleoside phosphorylase domain"/>
    <property type="match status" value="1"/>
</dbReference>
<keyword evidence="4" id="KW-1185">Reference proteome</keyword>
<dbReference type="GO" id="GO:0009116">
    <property type="term" value="P:nucleoside metabolic process"/>
    <property type="evidence" value="ECO:0007669"/>
    <property type="project" value="InterPro"/>
</dbReference>
<feature type="signal peptide" evidence="1">
    <location>
        <begin position="1"/>
        <end position="26"/>
    </location>
</feature>
<keyword evidence="1" id="KW-0732">Signal</keyword>